<dbReference type="EMBL" id="LR899009">
    <property type="protein sequence ID" value="CAD7078416.1"/>
    <property type="molecule type" value="Genomic_DNA"/>
</dbReference>
<dbReference type="InParanoid" id="A0A7R8UCU8"/>
<feature type="region of interest" description="Disordered" evidence="1">
    <location>
        <begin position="1"/>
        <end position="34"/>
    </location>
</feature>
<dbReference type="Proteomes" id="UP000594454">
    <property type="component" value="Chromosome 1"/>
</dbReference>
<protein>
    <submittedName>
        <fullName evidence="2">Uncharacterized protein</fullName>
    </submittedName>
</protein>
<feature type="compositionally biased region" description="Low complexity" evidence="1">
    <location>
        <begin position="9"/>
        <end position="34"/>
    </location>
</feature>
<gene>
    <name evidence="2" type="ORF">HERILL_LOCUS1684</name>
</gene>
<name>A0A7R8UCU8_HERIL</name>
<evidence type="ECO:0000313" key="2">
    <source>
        <dbReference type="EMBL" id="CAD7078416.1"/>
    </source>
</evidence>
<reference evidence="2 3" key="1">
    <citation type="submission" date="2020-11" db="EMBL/GenBank/DDBJ databases">
        <authorList>
            <person name="Wallbank WR R."/>
            <person name="Pardo Diaz C."/>
            <person name="Kozak K."/>
            <person name="Martin S."/>
            <person name="Jiggins C."/>
            <person name="Moest M."/>
            <person name="Warren A I."/>
            <person name="Generalovic N T."/>
            <person name="Byers J.R.P. K."/>
            <person name="Montejo-Kovacevich G."/>
            <person name="Yen C E."/>
        </authorList>
    </citation>
    <scope>NUCLEOTIDE SEQUENCE [LARGE SCALE GENOMIC DNA]</scope>
</reference>
<sequence>MNIGTHKVNTNSNRSRNQNRNIDNRNCQNRNNQNRRINYYEPGNAKREKINGDQYYYPTRACVIQGVTGIKTKTLGTTQTKVYFNPQVSIERTLRIVANDFSIEVDAILGLDFHTKVKAIINYDSWMLTINTSDGPHELPIFDGPDTNTILIAPRSEVILYSLDLGPVNYHLFNTLKNWQENNKIVNNEEVINITNVYFDELDGLHYKNGISAYQSVVKKAFQISTKRKLTDVEIEDILESSDKFIIIPADESDSDLEDVSHEENNLEEEDETDNDRPGNEWDDDT</sequence>
<dbReference type="AlphaFoldDB" id="A0A7R8UCU8"/>
<dbReference type="InterPro" id="IPR036397">
    <property type="entry name" value="RNaseH_sf"/>
</dbReference>
<evidence type="ECO:0000256" key="1">
    <source>
        <dbReference type="SAM" id="MobiDB-lite"/>
    </source>
</evidence>
<accession>A0A7R8UCU8</accession>
<evidence type="ECO:0000313" key="3">
    <source>
        <dbReference type="Proteomes" id="UP000594454"/>
    </source>
</evidence>
<dbReference type="GO" id="GO:0003676">
    <property type="term" value="F:nucleic acid binding"/>
    <property type="evidence" value="ECO:0007669"/>
    <property type="project" value="InterPro"/>
</dbReference>
<feature type="region of interest" description="Disordered" evidence="1">
    <location>
        <begin position="249"/>
        <end position="286"/>
    </location>
</feature>
<proteinExistence type="predicted"/>
<organism evidence="2 3">
    <name type="scientific">Hermetia illucens</name>
    <name type="common">Black soldier fly</name>
    <dbReference type="NCBI Taxonomy" id="343691"/>
    <lineage>
        <taxon>Eukaryota</taxon>
        <taxon>Metazoa</taxon>
        <taxon>Ecdysozoa</taxon>
        <taxon>Arthropoda</taxon>
        <taxon>Hexapoda</taxon>
        <taxon>Insecta</taxon>
        <taxon>Pterygota</taxon>
        <taxon>Neoptera</taxon>
        <taxon>Endopterygota</taxon>
        <taxon>Diptera</taxon>
        <taxon>Brachycera</taxon>
        <taxon>Stratiomyomorpha</taxon>
        <taxon>Stratiomyidae</taxon>
        <taxon>Hermetiinae</taxon>
        <taxon>Hermetia</taxon>
    </lineage>
</organism>
<dbReference type="Gene3D" id="3.30.420.10">
    <property type="entry name" value="Ribonuclease H-like superfamily/Ribonuclease H"/>
    <property type="match status" value="1"/>
</dbReference>
<keyword evidence="3" id="KW-1185">Reference proteome</keyword>